<evidence type="ECO:0000313" key="2">
    <source>
        <dbReference type="Proteomes" id="UP000279194"/>
    </source>
</evidence>
<evidence type="ECO:0000313" key="1">
    <source>
        <dbReference type="EMBL" id="RLY02913.1"/>
    </source>
</evidence>
<dbReference type="RefSeq" id="WP_121835758.1">
    <property type="nucleotide sequence ID" value="NZ_CP163513.1"/>
</dbReference>
<keyword evidence="2" id="KW-1185">Reference proteome</keyword>
<accession>A0A3L9DSB0</accession>
<organism evidence="1 2">
    <name type="scientific">Streptococcus hillyeri</name>
    <dbReference type="NCBI Taxonomy" id="2282420"/>
    <lineage>
        <taxon>Bacteria</taxon>
        <taxon>Bacillati</taxon>
        <taxon>Bacillota</taxon>
        <taxon>Bacilli</taxon>
        <taxon>Lactobacillales</taxon>
        <taxon>Streptococcaceae</taxon>
        <taxon>Streptococcus</taxon>
    </lineage>
</organism>
<protein>
    <submittedName>
        <fullName evidence="1">Uncharacterized protein</fullName>
    </submittedName>
</protein>
<name>A0A3L9DSB0_9STRE</name>
<gene>
    <name evidence="1" type="ORF">EAF07_06365</name>
</gene>
<dbReference type="EMBL" id="RCVM01000011">
    <property type="protein sequence ID" value="RLY02913.1"/>
    <property type="molecule type" value="Genomic_DNA"/>
</dbReference>
<dbReference type="AlphaFoldDB" id="A0A3L9DSB0"/>
<proteinExistence type="predicted"/>
<dbReference type="Proteomes" id="UP000279194">
    <property type="component" value="Unassembled WGS sequence"/>
</dbReference>
<reference evidence="1 2" key="1">
    <citation type="submission" date="2018-10" db="EMBL/GenBank/DDBJ databases">
        <title>Streptococcus hillyeri sp. nov., isolated from equine tracheal sample.</title>
        <authorList>
            <person name="Macfadyen A.C."/>
            <person name="Waller A."/>
            <person name="Paterson G.K."/>
        </authorList>
    </citation>
    <scope>NUCLEOTIDE SEQUENCE [LARGE SCALE GENOMIC DNA]</scope>
    <source>
        <strain evidence="1 2">28462</strain>
    </source>
</reference>
<sequence length="76" mass="9271">MTEIKLQSKQWTDEELEQRLEEIRLTRPELFQFISDFIEQVLTLEDIEKFLELSDKEKRQYIKNHLAKRGVTCRTN</sequence>
<comment type="caution">
    <text evidence="1">The sequence shown here is derived from an EMBL/GenBank/DDBJ whole genome shotgun (WGS) entry which is preliminary data.</text>
</comment>